<dbReference type="SUPFAM" id="SSF51735">
    <property type="entry name" value="NAD(P)-binding Rossmann-fold domains"/>
    <property type="match status" value="1"/>
</dbReference>
<dbReference type="PANTHER" id="PTHR43245:SF54">
    <property type="entry name" value="BLL0593 PROTEIN"/>
    <property type="match status" value="1"/>
</dbReference>
<evidence type="ECO:0000313" key="2">
    <source>
        <dbReference type="EMBL" id="MFG6108073.1"/>
    </source>
</evidence>
<dbReference type="InterPro" id="IPR001509">
    <property type="entry name" value="Epimerase_deHydtase"/>
</dbReference>
<sequence length="296" mass="32641">MKILLTGSSGRVGRAIFGALAARHEVVGVDRNPFNTTRHVADITDARALRNALVGVDAVIHSAALHAPHVGLVPDSEFQRVNVEGTRSLAMLAHEAGVSRFVFTSTTALYGHAIVPGRCTWIDERTTPLPRTVYHRSKLAAEQWLQEAASPGFQVRVIRMSRCFPETAERLLLYRLHRGIDVRDVADAHAAALHNTGPMFQRYIVSGATPFGPEDCERLVTEPRVVLARRCPQWLAEYDRRGWALPVIDRIHDATAASIGLGWRSQRGPEAVLAQLAEHSIEVLPHPMRDAPCTVD</sequence>
<dbReference type="InterPro" id="IPR050177">
    <property type="entry name" value="Lipid_A_modif_metabolic_enz"/>
</dbReference>
<dbReference type="Gene3D" id="3.40.50.720">
    <property type="entry name" value="NAD(P)-binding Rossmann-like Domain"/>
    <property type="match status" value="1"/>
</dbReference>
<dbReference type="RefSeq" id="WP_394161139.1">
    <property type="nucleotide sequence ID" value="NZ_JBHGCJ010000001.1"/>
</dbReference>
<feature type="domain" description="NAD-dependent epimerase/dehydratase" evidence="1">
    <location>
        <begin position="3"/>
        <end position="163"/>
    </location>
</feature>
<reference evidence="2 3" key="1">
    <citation type="submission" date="2024-09" db="EMBL/GenBank/DDBJ databases">
        <authorList>
            <consortium name="All-Russian atlas of soil microorganisms"/>
            <consortium name="as a basis for the search for new antimicrobial producers and enzymes with unique properties"/>
            <person name="Sokolova E.A."/>
            <person name="Voronina E.N."/>
        </authorList>
    </citation>
    <scope>NUCLEOTIDE SEQUENCE [LARGE SCALE GENOMIC DNA]</scope>
    <source>
        <strain evidence="2 3">AF-22b-331.1</strain>
    </source>
</reference>
<name>A0ABW7CTB0_9GAMM</name>
<evidence type="ECO:0000313" key="3">
    <source>
        <dbReference type="Proteomes" id="UP001605261"/>
    </source>
</evidence>
<keyword evidence="3" id="KW-1185">Reference proteome</keyword>
<comment type="caution">
    <text evidence="2">The sequence shown here is derived from an EMBL/GenBank/DDBJ whole genome shotgun (WGS) entry which is preliminary data.</text>
</comment>
<dbReference type="InterPro" id="IPR036291">
    <property type="entry name" value="NAD(P)-bd_dom_sf"/>
</dbReference>
<organism evidence="2 3">
    <name type="scientific">Stenotrophomonas nematodicola</name>
    <dbReference type="NCBI Taxonomy" id="2656746"/>
    <lineage>
        <taxon>Bacteria</taxon>
        <taxon>Pseudomonadati</taxon>
        <taxon>Pseudomonadota</taxon>
        <taxon>Gammaproteobacteria</taxon>
        <taxon>Lysobacterales</taxon>
        <taxon>Lysobacteraceae</taxon>
        <taxon>Stenotrophomonas</taxon>
    </lineage>
</organism>
<dbReference type="PANTHER" id="PTHR43245">
    <property type="entry name" value="BIFUNCTIONAL POLYMYXIN RESISTANCE PROTEIN ARNA"/>
    <property type="match status" value="1"/>
</dbReference>
<dbReference type="Proteomes" id="UP001605261">
    <property type="component" value="Unassembled WGS sequence"/>
</dbReference>
<protein>
    <submittedName>
        <fullName evidence="2">NAD-dependent epimerase/dehydratase family protein</fullName>
    </submittedName>
</protein>
<dbReference type="Pfam" id="PF01370">
    <property type="entry name" value="Epimerase"/>
    <property type="match status" value="1"/>
</dbReference>
<proteinExistence type="predicted"/>
<gene>
    <name evidence="2" type="ORF">ACEU0G_001545</name>
</gene>
<dbReference type="EMBL" id="JBHGCJ010000001">
    <property type="protein sequence ID" value="MFG6108073.1"/>
    <property type="molecule type" value="Genomic_DNA"/>
</dbReference>
<accession>A0ABW7CTB0</accession>
<evidence type="ECO:0000259" key="1">
    <source>
        <dbReference type="Pfam" id="PF01370"/>
    </source>
</evidence>